<protein>
    <recommendedName>
        <fullName evidence="4">DUF4408 domain-containing protein</fullName>
    </recommendedName>
</protein>
<reference evidence="2 3" key="1">
    <citation type="submission" date="2018-10" db="EMBL/GenBank/DDBJ databases">
        <title>A high-quality apple genome assembly.</title>
        <authorList>
            <person name="Hu J."/>
        </authorList>
    </citation>
    <scope>NUCLEOTIDE SEQUENCE [LARGE SCALE GENOMIC DNA]</scope>
    <source>
        <strain evidence="3">cv. HFTH1</strain>
        <tissue evidence="2">Young leaf</tissue>
    </source>
</reference>
<dbReference type="AlphaFoldDB" id="A0A498HDD4"/>
<dbReference type="PANTHER" id="PTHR34947:SF3">
    <property type="entry name" value="TRANSMEMBRANE PROTEIN"/>
    <property type="match status" value="1"/>
</dbReference>
<dbReference type="Proteomes" id="UP000290289">
    <property type="component" value="Chromosome 17"/>
</dbReference>
<keyword evidence="3" id="KW-1185">Reference proteome</keyword>
<keyword evidence="1" id="KW-1133">Transmembrane helix</keyword>
<evidence type="ECO:0000313" key="2">
    <source>
        <dbReference type="EMBL" id="RXH67882.1"/>
    </source>
</evidence>
<dbReference type="OrthoDB" id="1727102at2759"/>
<keyword evidence="1" id="KW-0472">Membrane</keyword>
<evidence type="ECO:0000313" key="3">
    <source>
        <dbReference type="Proteomes" id="UP000290289"/>
    </source>
</evidence>
<evidence type="ECO:0000256" key="1">
    <source>
        <dbReference type="SAM" id="Phobius"/>
    </source>
</evidence>
<name>A0A498HDD4_MALDO</name>
<sequence length="219" mass="24865">MDYLKISSIQSANLFSFNQSHKVIKFFLSVSLFSVLLSYSSLIPFSLHSFNSFTSSVKNFSYTFDKKYVFLLCNGLLVIIVKNSGLVGTSPRESSNLNNKEHVPKSIESGRKAAELAETKVTEAPQAKEEVGNVEMEQTKVREHEILTSEEEEKGVLITVEDEDECCRNNFVLVDDHDLYEEEGIEVLSAEELNKKCDDFIRRMKEGIKLEAQQQSITF</sequence>
<dbReference type="PANTHER" id="PTHR34947">
    <property type="entry name" value="TRANSMEMBRANE PROTEIN"/>
    <property type="match status" value="1"/>
</dbReference>
<feature type="transmembrane region" description="Helical" evidence="1">
    <location>
        <begin position="68"/>
        <end position="87"/>
    </location>
</feature>
<comment type="caution">
    <text evidence="2">The sequence shown here is derived from an EMBL/GenBank/DDBJ whole genome shotgun (WGS) entry which is preliminary data.</text>
</comment>
<evidence type="ECO:0008006" key="4">
    <source>
        <dbReference type="Google" id="ProtNLM"/>
    </source>
</evidence>
<dbReference type="EMBL" id="RDQH01000343">
    <property type="protein sequence ID" value="RXH67882.1"/>
    <property type="molecule type" value="Genomic_DNA"/>
</dbReference>
<organism evidence="2 3">
    <name type="scientific">Malus domestica</name>
    <name type="common">Apple</name>
    <name type="synonym">Pyrus malus</name>
    <dbReference type="NCBI Taxonomy" id="3750"/>
    <lineage>
        <taxon>Eukaryota</taxon>
        <taxon>Viridiplantae</taxon>
        <taxon>Streptophyta</taxon>
        <taxon>Embryophyta</taxon>
        <taxon>Tracheophyta</taxon>
        <taxon>Spermatophyta</taxon>
        <taxon>Magnoliopsida</taxon>
        <taxon>eudicotyledons</taxon>
        <taxon>Gunneridae</taxon>
        <taxon>Pentapetalae</taxon>
        <taxon>rosids</taxon>
        <taxon>fabids</taxon>
        <taxon>Rosales</taxon>
        <taxon>Rosaceae</taxon>
        <taxon>Amygdaloideae</taxon>
        <taxon>Maleae</taxon>
        <taxon>Malus</taxon>
    </lineage>
</organism>
<gene>
    <name evidence="2" type="ORF">DVH24_028029</name>
</gene>
<keyword evidence="1" id="KW-0812">Transmembrane</keyword>
<feature type="transmembrane region" description="Helical" evidence="1">
    <location>
        <begin position="26"/>
        <end position="48"/>
    </location>
</feature>
<proteinExistence type="predicted"/>
<accession>A0A498HDD4</accession>